<name>A0A1G1KWE4_9BACT</name>
<sequence length="131" mass="15252">MKQELEIRGERGISVNVINVSRNFWTRFRALFGTGVSLGFVLFVALTTLTLMYRGSNLAWASWQKLWEEETPKNLIIPQMPSARKAQPFRPQVTFQKPAEDYQASRERRLLLNDLWGRFNQTISTARSFAR</sequence>
<proteinExistence type="predicted"/>
<feature type="transmembrane region" description="Helical" evidence="1">
    <location>
        <begin position="30"/>
        <end position="53"/>
    </location>
</feature>
<dbReference type="EMBL" id="MHFR01000043">
    <property type="protein sequence ID" value="OGW97185.1"/>
    <property type="molecule type" value="Genomic_DNA"/>
</dbReference>
<gene>
    <name evidence="2" type="ORF">A3G33_08400</name>
</gene>
<keyword evidence="1" id="KW-0812">Transmembrane</keyword>
<keyword evidence="1" id="KW-1133">Transmembrane helix</keyword>
<accession>A0A1G1KWE4</accession>
<evidence type="ECO:0000313" key="2">
    <source>
        <dbReference type="EMBL" id="OGW97185.1"/>
    </source>
</evidence>
<dbReference type="AlphaFoldDB" id="A0A1G1KWE4"/>
<reference evidence="2 3" key="1">
    <citation type="journal article" date="2016" name="Nat. Commun.">
        <title>Thousands of microbial genomes shed light on interconnected biogeochemical processes in an aquifer system.</title>
        <authorList>
            <person name="Anantharaman K."/>
            <person name="Brown C.T."/>
            <person name="Hug L.A."/>
            <person name="Sharon I."/>
            <person name="Castelle C.J."/>
            <person name="Probst A.J."/>
            <person name="Thomas B.C."/>
            <person name="Singh A."/>
            <person name="Wilkins M.J."/>
            <person name="Karaoz U."/>
            <person name="Brodie E.L."/>
            <person name="Williams K.H."/>
            <person name="Hubbard S.S."/>
            <person name="Banfield J.F."/>
        </authorList>
    </citation>
    <scope>NUCLEOTIDE SEQUENCE [LARGE SCALE GENOMIC DNA]</scope>
</reference>
<evidence type="ECO:0000256" key="1">
    <source>
        <dbReference type="SAM" id="Phobius"/>
    </source>
</evidence>
<organism evidence="2 3">
    <name type="scientific">Candidatus Danuiimicrobium aquiferis</name>
    <dbReference type="NCBI Taxonomy" id="1801832"/>
    <lineage>
        <taxon>Bacteria</taxon>
        <taxon>Pseudomonadati</taxon>
        <taxon>Candidatus Omnitrophota</taxon>
        <taxon>Candidatus Danuiimicrobium</taxon>
    </lineage>
</organism>
<dbReference type="Proteomes" id="UP000178187">
    <property type="component" value="Unassembled WGS sequence"/>
</dbReference>
<protein>
    <submittedName>
        <fullName evidence="2">Uncharacterized protein</fullName>
    </submittedName>
</protein>
<comment type="caution">
    <text evidence="2">The sequence shown here is derived from an EMBL/GenBank/DDBJ whole genome shotgun (WGS) entry which is preliminary data.</text>
</comment>
<evidence type="ECO:0000313" key="3">
    <source>
        <dbReference type="Proteomes" id="UP000178187"/>
    </source>
</evidence>
<keyword evidence="1" id="KW-0472">Membrane</keyword>